<dbReference type="GO" id="GO:0005886">
    <property type="term" value="C:plasma membrane"/>
    <property type="evidence" value="ECO:0007669"/>
    <property type="project" value="TreeGrafter"/>
</dbReference>
<evidence type="ECO:0000256" key="3">
    <source>
        <dbReference type="ARBA" id="ARBA00022989"/>
    </source>
</evidence>
<gene>
    <name evidence="8" type="ORF">UCRPA7_1801</name>
</gene>
<feature type="signal peptide" evidence="6">
    <location>
        <begin position="1"/>
        <end position="28"/>
    </location>
</feature>
<dbReference type="GO" id="GO:0032126">
    <property type="term" value="C:eisosome"/>
    <property type="evidence" value="ECO:0007669"/>
    <property type="project" value="TreeGrafter"/>
</dbReference>
<organism evidence="8 9">
    <name type="scientific">Phaeoacremonium minimum (strain UCR-PA7)</name>
    <name type="common">Esca disease fungus</name>
    <name type="synonym">Togninia minima</name>
    <dbReference type="NCBI Taxonomy" id="1286976"/>
    <lineage>
        <taxon>Eukaryota</taxon>
        <taxon>Fungi</taxon>
        <taxon>Dikarya</taxon>
        <taxon>Ascomycota</taxon>
        <taxon>Pezizomycotina</taxon>
        <taxon>Sordariomycetes</taxon>
        <taxon>Sordariomycetidae</taxon>
        <taxon>Togniniales</taxon>
        <taxon>Togniniaceae</taxon>
        <taxon>Phaeoacremonium</taxon>
    </lineage>
</organism>
<dbReference type="HOGENOM" id="CLU_098356_0_0_1"/>
<keyword evidence="4 5" id="KW-0472">Membrane</keyword>
<keyword evidence="6" id="KW-0732">Signal</keyword>
<dbReference type="Proteomes" id="UP000014074">
    <property type="component" value="Unassembled WGS sequence"/>
</dbReference>
<evidence type="ECO:0000256" key="1">
    <source>
        <dbReference type="ARBA" id="ARBA00004141"/>
    </source>
</evidence>
<evidence type="ECO:0000256" key="2">
    <source>
        <dbReference type="ARBA" id="ARBA00022692"/>
    </source>
</evidence>
<dbReference type="GO" id="GO:0070941">
    <property type="term" value="P:eisosome assembly"/>
    <property type="evidence" value="ECO:0007669"/>
    <property type="project" value="TreeGrafter"/>
</dbReference>
<dbReference type="InterPro" id="IPR052649">
    <property type="entry name" value="NCE102-like"/>
</dbReference>
<feature type="domain" description="MARVEL" evidence="7">
    <location>
        <begin position="4"/>
        <end position="145"/>
    </location>
</feature>
<dbReference type="KEGG" id="tmn:UCRPA7_1801"/>
<name>R8BTT0_PHAM7</name>
<keyword evidence="3 5" id="KW-1133">Transmembrane helix</keyword>
<accession>R8BTT0</accession>
<protein>
    <submittedName>
        <fullName evidence="8">Putative non-classical export protein</fullName>
    </submittedName>
</protein>
<dbReference type="PANTHER" id="PTHR28165:SF1">
    <property type="entry name" value="NON-CLASSICAL EXPORT PROTEIN 2-RELATED"/>
    <property type="match status" value="1"/>
</dbReference>
<sequence>MELIPAILRLLQLLWTLLVTALIGNVIASNINGHEAAINFSMFVAVLSWLAVLYGLVATFVESIAIPVALMALDGAATLFTFIAGVVLAAKLKATNCGGDLDEKKLGSGWIGFGSANDEKRCREIQASTVFFWFLFATFIAGIFFTFMGFRRTGGSIRSSGPHMSQVRV</sequence>
<dbReference type="EMBL" id="KB932905">
    <property type="protein sequence ID" value="EOO02685.1"/>
    <property type="molecule type" value="Genomic_DNA"/>
</dbReference>
<dbReference type="PANTHER" id="PTHR28165">
    <property type="entry name" value="NON-CLASSICAL EXPORT PROTEIN 2-RELATED"/>
    <property type="match status" value="1"/>
</dbReference>
<dbReference type="OrthoDB" id="5423111at2759"/>
<reference evidence="9" key="1">
    <citation type="journal article" date="2013" name="Genome Announc.">
        <title>Draft genome sequence of the ascomycete Phaeoacremonium aleophilum strain UCR-PA7, a causal agent of the esca disease complex in grapevines.</title>
        <authorList>
            <person name="Blanco-Ulate B."/>
            <person name="Rolshausen P."/>
            <person name="Cantu D."/>
        </authorList>
    </citation>
    <scope>NUCLEOTIDE SEQUENCE [LARGE SCALE GENOMIC DNA]</scope>
    <source>
        <strain evidence="9">UCR-PA7</strain>
    </source>
</reference>
<dbReference type="RefSeq" id="XP_007912571.1">
    <property type="nucleotide sequence ID" value="XM_007914380.1"/>
</dbReference>
<feature type="transmembrane region" description="Helical" evidence="5">
    <location>
        <begin position="68"/>
        <end position="90"/>
    </location>
</feature>
<dbReference type="InterPro" id="IPR008253">
    <property type="entry name" value="Marvel"/>
</dbReference>
<comment type="subcellular location">
    <subcellularLocation>
        <location evidence="1">Membrane</location>
        <topology evidence="1">Multi-pass membrane protein</topology>
    </subcellularLocation>
</comment>
<evidence type="ECO:0000313" key="8">
    <source>
        <dbReference type="EMBL" id="EOO02685.1"/>
    </source>
</evidence>
<dbReference type="Pfam" id="PF01284">
    <property type="entry name" value="MARVEL"/>
    <property type="match status" value="1"/>
</dbReference>
<feature type="chain" id="PRO_5004452880" evidence="6">
    <location>
        <begin position="29"/>
        <end position="169"/>
    </location>
</feature>
<feature type="transmembrane region" description="Helical" evidence="5">
    <location>
        <begin position="130"/>
        <end position="150"/>
    </location>
</feature>
<keyword evidence="2 5" id="KW-0812">Transmembrane</keyword>
<evidence type="ECO:0000259" key="7">
    <source>
        <dbReference type="Pfam" id="PF01284"/>
    </source>
</evidence>
<evidence type="ECO:0000256" key="4">
    <source>
        <dbReference type="ARBA" id="ARBA00023136"/>
    </source>
</evidence>
<dbReference type="GeneID" id="19321988"/>
<keyword evidence="9" id="KW-1185">Reference proteome</keyword>
<dbReference type="eggNOG" id="ENOG502RZW2">
    <property type="taxonomic scope" value="Eukaryota"/>
</dbReference>
<proteinExistence type="predicted"/>
<evidence type="ECO:0000256" key="5">
    <source>
        <dbReference type="SAM" id="Phobius"/>
    </source>
</evidence>
<feature type="transmembrane region" description="Helical" evidence="5">
    <location>
        <begin position="38"/>
        <end position="61"/>
    </location>
</feature>
<evidence type="ECO:0000313" key="9">
    <source>
        <dbReference type="Proteomes" id="UP000014074"/>
    </source>
</evidence>
<dbReference type="AlphaFoldDB" id="R8BTT0"/>
<evidence type="ECO:0000256" key="6">
    <source>
        <dbReference type="SAM" id="SignalP"/>
    </source>
</evidence>
<dbReference type="GO" id="GO:0072659">
    <property type="term" value="P:protein localization to plasma membrane"/>
    <property type="evidence" value="ECO:0007669"/>
    <property type="project" value="TreeGrafter"/>
</dbReference>